<dbReference type="SUPFAM" id="SSF52047">
    <property type="entry name" value="RNI-like"/>
    <property type="match status" value="1"/>
</dbReference>
<evidence type="ECO:0000313" key="2">
    <source>
        <dbReference type="Proteomes" id="UP000078561"/>
    </source>
</evidence>
<dbReference type="InterPro" id="IPR032675">
    <property type="entry name" value="LRR_dom_sf"/>
</dbReference>
<protein>
    <submittedName>
        <fullName evidence="1">Uncharacterized protein</fullName>
    </submittedName>
</protein>
<dbReference type="Gene3D" id="3.80.10.10">
    <property type="entry name" value="Ribonuclease Inhibitor"/>
    <property type="match status" value="1"/>
</dbReference>
<accession>A0A168LY02</accession>
<dbReference type="STRING" id="4829.A0A168LY02"/>
<dbReference type="InParanoid" id="A0A168LY02"/>
<dbReference type="AlphaFoldDB" id="A0A168LY02"/>
<evidence type="ECO:0000313" key="1">
    <source>
        <dbReference type="EMBL" id="SAL97680.1"/>
    </source>
</evidence>
<organism evidence="1">
    <name type="scientific">Absidia glauca</name>
    <name type="common">Pin mould</name>
    <dbReference type="NCBI Taxonomy" id="4829"/>
    <lineage>
        <taxon>Eukaryota</taxon>
        <taxon>Fungi</taxon>
        <taxon>Fungi incertae sedis</taxon>
        <taxon>Mucoromycota</taxon>
        <taxon>Mucoromycotina</taxon>
        <taxon>Mucoromycetes</taxon>
        <taxon>Mucorales</taxon>
        <taxon>Cunninghamellaceae</taxon>
        <taxon>Absidia</taxon>
    </lineage>
</organism>
<name>A0A168LY02_ABSGL</name>
<reference evidence="1" key="1">
    <citation type="submission" date="2016-04" db="EMBL/GenBank/DDBJ databases">
        <authorList>
            <person name="Evans L.H."/>
            <person name="Alamgir A."/>
            <person name="Owens N."/>
            <person name="Weber N.D."/>
            <person name="Virtaneva K."/>
            <person name="Barbian K."/>
            <person name="Babar A."/>
            <person name="Rosenke K."/>
        </authorList>
    </citation>
    <scope>NUCLEOTIDE SEQUENCE [LARGE SCALE GENOMIC DNA]</scope>
    <source>
        <strain evidence="1">CBS 101.48</strain>
    </source>
</reference>
<proteinExistence type="predicted"/>
<gene>
    <name evidence="1" type="primary">ABSGL_03187.1 scaffold 4267</name>
</gene>
<sequence length="428" mass="48933">MSRLGDAPIEVLSLVLNNVYQQSDLYQCALVNKSFYATANPLLWREPQLVASGTKRKVTERKDTICFRLQQSLRQADKHCLHSTPLGHHVRKLNVSYGNCLHDLHTVINNVPLVKELVIDIKQLQDKDIEQIALNCRQLKCLSFNFYYKPRDRYFEPLKHFTNLCELDVLVIDNPEPLLPSLQHCLLEKLKLRVLGFGGVYNNATFFGGIPTLTHLELECPVRDFFQYCQTLPSRTLFPVLTDLRIARRGTSGTYEIDDNDAMVPFFKSHPLIRTLSLGNVKISQAVMTSLATDLIHLQRLSLIKNQLLPPFTKSFHRVEKLTLRGSGMMAQDMAMYFPNLQYIYVDKTLSALQHADDISRMDGPTIESLTKLTYLPSASFTSYDSVPQDLKGHLPRRMGGRLTKKDLDHIRNTALGLVWIDHPLWSL</sequence>
<dbReference type="EMBL" id="LT551899">
    <property type="protein sequence ID" value="SAL97680.1"/>
    <property type="molecule type" value="Genomic_DNA"/>
</dbReference>
<dbReference type="OrthoDB" id="10257471at2759"/>
<dbReference type="Proteomes" id="UP000078561">
    <property type="component" value="Unassembled WGS sequence"/>
</dbReference>
<keyword evidence="2" id="KW-1185">Reference proteome</keyword>